<keyword evidence="8" id="KW-0804">Transcription</keyword>
<keyword evidence="5" id="KW-0862">Zinc</keyword>
<evidence type="ECO:0000256" key="3">
    <source>
        <dbReference type="ARBA" id="ARBA00022737"/>
    </source>
</evidence>
<evidence type="ECO:0000256" key="7">
    <source>
        <dbReference type="ARBA" id="ARBA00023125"/>
    </source>
</evidence>
<evidence type="ECO:0000256" key="11">
    <source>
        <dbReference type="SAM" id="MobiDB-lite"/>
    </source>
</evidence>
<dbReference type="FunFam" id="3.30.160.60:FF:001666">
    <property type="entry name" value="MDS1 and EVI1 complex locus"/>
    <property type="match status" value="1"/>
</dbReference>
<keyword evidence="6" id="KW-0805">Transcription regulation</keyword>
<feature type="domain" description="C2H2-type" evidence="12">
    <location>
        <begin position="93"/>
        <end position="120"/>
    </location>
</feature>
<evidence type="ECO:0000256" key="6">
    <source>
        <dbReference type="ARBA" id="ARBA00023015"/>
    </source>
</evidence>
<comment type="caution">
    <text evidence="13">The sequence shown here is derived from an EMBL/GenBank/DDBJ whole genome shotgun (WGS) entry which is preliminary data.</text>
</comment>
<evidence type="ECO:0000313" key="13">
    <source>
        <dbReference type="EMBL" id="KHN86359.1"/>
    </source>
</evidence>
<proteinExistence type="predicted"/>
<feature type="domain" description="C2H2-type" evidence="12">
    <location>
        <begin position="121"/>
        <end position="148"/>
    </location>
</feature>
<dbReference type="SUPFAM" id="SSF57667">
    <property type="entry name" value="beta-beta-alpha zinc fingers"/>
    <property type="match status" value="2"/>
</dbReference>
<dbReference type="InterPro" id="IPR050752">
    <property type="entry name" value="C2H2-ZF_domain"/>
</dbReference>
<organism evidence="13 14">
    <name type="scientific">Toxocara canis</name>
    <name type="common">Canine roundworm</name>
    <dbReference type="NCBI Taxonomy" id="6265"/>
    <lineage>
        <taxon>Eukaryota</taxon>
        <taxon>Metazoa</taxon>
        <taxon>Ecdysozoa</taxon>
        <taxon>Nematoda</taxon>
        <taxon>Chromadorea</taxon>
        <taxon>Rhabditida</taxon>
        <taxon>Spirurina</taxon>
        <taxon>Ascaridomorpha</taxon>
        <taxon>Ascaridoidea</taxon>
        <taxon>Toxocaridae</taxon>
        <taxon>Toxocara</taxon>
    </lineage>
</organism>
<dbReference type="GO" id="GO:0005634">
    <property type="term" value="C:nucleus"/>
    <property type="evidence" value="ECO:0007669"/>
    <property type="project" value="UniProtKB-SubCell"/>
</dbReference>
<reference evidence="13 14" key="1">
    <citation type="submission" date="2014-11" db="EMBL/GenBank/DDBJ databases">
        <title>Genetic blueprint of the zoonotic pathogen Toxocara canis.</title>
        <authorList>
            <person name="Zhu X.-Q."/>
            <person name="Korhonen P.K."/>
            <person name="Cai H."/>
            <person name="Young N.D."/>
            <person name="Nejsum P."/>
            <person name="von Samson-Himmelstjerna G."/>
            <person name="Boag P.R."/>
            <person name="Tan P."/>
            <person name="Li Q."/>
            <person name="Min J."/>
            <person name="Yang Y."/>
            <person name="Wang X."/>
            <person name="Fang X."/>
            <person name="Hall R.S."/>
            <person name="Hofmann A."/>
            <person name="Sternberg P.W."/>
            <person name="Jex A.R."/>
            <person name="Gasser R.B."/>
        </authorList>
    </citation>
    <scope>NUCLEOTIDE SEQUENCE [LARGE SCALE GENOMIC DNA]</scope>
    <source>
        <strain evidence="13">PN_DK_2014</strain>
    </source>
</reference>
<evidence type="ECO:0000256" key="9">
    <source>
        <dbReference type="ARBA" id="ARBA00023242"/>
    </source>
</evidence>
<evidence type="ECO:0000256" key="1">
    <source>
        <dbReference type="ARBA" id="ARBA00004123"/>
    </source>
</evidence>
<dbReference type="AlphaFoldDB" id="A0A0B2VY59"/>
<dbReference type="PANTHER" id="PTHR24384:SF189">
    <property type="entry name" value="C2H2-TYPE DOMAIN-CONTAINING PROTEIN-RELATED"/>
    <property type="match status" value="1"/>
</dbReference>
<dbReference type="STRING" id="6265.A0A0B2VY59"/>
<evidence type="ECO:0000256" key="5">
    <source>
        <dbReference type="ARBA" id="ARBA00022833"/>
    </source>
</evidence>
<feature type="region of interest" description="Disordered" evidence="11">
    <location>
        <begin position="470"/>
        <end position="497"/>
    </location>
</feature>
<evidence type="ECO:0000313" key="14">
    <source>
        <dbReference type="Proteomes" id="UP000031036"/>
    </source>
</evidence>
<keyword evidence="4 10" id="KW-0863">Zinc-finger</keyword>
<dbReference type="GO" id="GO:0000981">
    <property type="term" value="F:DNA-binding transcription factor activity, RNA polymerase II-specific"/>
    <property type="evidence" value="ECO:0007669"/>
    <property type="project" value="TreeGrafter"/>
</dbReference>
<evidence type="ECO:0000259" key="12">
    <source>
        <dbReference type="PROSITE" id="PS50157"/>
    </source>
</evidence>
<evidence type="ECO:0000256" key="2">
    <source>
        <dbReference type="ARBA" id="ARBA00022723"/>
    </source>
</evidence>
<feature type="domain" description="C2H2-type" evidence="12">
    <location>
        <begin position="149"/>
        <end position="176"/>
    </location>
</feature>
<dbReference type="SMART" id="SM00355">
    <property type="entry name" value="ZnF_C2H2"/>
    <property type="match status" value="3"/>
</dbReference>
<keyword evidence="2" id="KW-0479">Metal-binding</keyword>
<dbReference type="Gene3D" id="3.30.160.60">
    <property type="entry name" value="Classic Zinc Finger"/>
    <property type="match status" value="3"/>
</dbReference>
<dbReference type="OrthoDB" id="6077919at2759"/>
<dbReference type="Proteomes" id="UP000031036">
    <property type="component" value="Unassembled WGS sequence"/>
</dbReference>
<dbReference type="OMA" id="NMCKARF"/>
<evidence type="ECO:0000256" key="8">
    <source>
        <dbReference type="ARBA" id="ARBA00023163"/>
    </source>
</evidence>
<dbReference type="GO" id="GO:0008270">
    <property type="term" value="F:zinc ion binding"/>
    <property type="evidence" value="ECO:0007669"/>
    <property type="project" value="UniProtKB-KW"/>
</dbReference>
<keyword evidence="3" id="KW-0677">Repeat</keyword>
<dbReference type="InterPro" id="IPR036236">
    <property type="entry name" value="Znf_C2H2_sf"/>
</dbReference>
<dbReference type="Pfam" id="PF00096">
    <property type="entry name" value="zf-C2H2"/>
    <property type="match status" value="1"/>
</dbReference>
<sequence length="497" mass="55290">MEVHQSLPAQYLHNPYLVKTEQPPSAPSTPPNEDITHTVTQQRRPANGPVASLSSCSADHRLYGHNNITAVQSLSSRNTQNGRPLTADRKRPYNCNMCSSRFGSKMELEEHQNSHTGQKPFECNMCKARFNRRSTLWNHKRIHSDDKPFECNVCRMTFKWKNSLKCHKEMHQRKNEITGFENDPNEKTLTYATAAKRRLLESHELSGAATSSAEALQNGGPLITTTCSAKKRTIKSVHSRTAPPTPQINSLINNNSLSAVDGFIHPPLQTDSFFGNQKALSISDHKELDSLLNSTTRLSTMLKDDSMFKQNICDDLASFGNANVFDTKQEMSLFHTNPFMVFGAHQLQPTVQNFAPTSLSLPSSNGTCSDYFGSHTNQGEQMTLSQAQQPIAVQAQTPYSVTSSQTDMLINHNVITYQPRVDTPSLITPTIDYSITPTNIDYMIGSYPQTALPNGAVIDVRTGNEHLQYSQQQQQRSDAVATTEGGDDGKEVPQVSW</sequence>
<keyword evidence="14" id="KW-1185">Reference proteome</keyword>
<name>A0A0B2VY59_TOXCA</name>
<feature type="region of interest" description="Disordered" evidence="11">
    <location>
        <begin position="19"/>
        <end position="53"/>
    </location>
</feature>
<dbReference type="FunFam" id="3.30.160.60:FF:001729">
    <property type="entry name" value="Zinc finger protein 337"/>
    <property type="match status" value="1"/>
</dbReference>
<dbReference type="InterPro" id="IPR013087">
    <property type="entry name" value="Znf_C2H2_type"/>
</dbReference>
<comment type="subcellular location">
    <subcellularLocation>
        <location evidence="1">Nucleus</location>
    </subcellularLocation>
</comment>
<dbReference type="EMBL" id="JPKZ01000631">
    <property type="protein sequence ID" value="KHN86359.1"/>
    <property type="molecule type" value="Genomic_DNA"/>
</dbReference>
<keyword evidence="9" id="KW-0539">Nucleus</keyword>
<evidence type="ECO:0000256" key="10">
    <source>
        <dbReference type="PROSITE-ProRule" id="PRU00042"/>
    </source>
</evidence>
<protein>
    <submittedName>
        <fullName evidence="13">Zinc finger protein</fullName>
    </submittedName>
</protein>
<keyword evidence="7" id="KW-0238">DNA-binding</keyword>
<dbReference type="PROSITE" id="PS00028">
    <property type="entry name" value="ZINC_FINGER_C2H2_1"/>
    <property type="match status" value="3"/>
</dbReference>
<dbReference type="GO" id="GO:0000978">
    <property type="term" value="F:RNA polymerase II cis-regulatory region sequence-specific DNA binding"/>
    <property type="evidence" value="ECO:0007669"/>
    <property type="project" value="TreeGrafter"/>
</dbReference>
<dbReference type="PANTHER" id="PTHR24384">
    <property type="entry name" value="FINGER PUTATIVE TRANSCRIPTION FACTOR FAMILY-RELATED"/>
    <property type="match status" value="1"/>
</dbReference>
<accession>A0A0B2VY59</accession>
<dbReference type="PROSITE" id="PS50157">
    <property type="entry name" value="ZINC_FINGER_C2H2_2"/>
    <property type="match status" value="3"/>
</dbReference>
<evidence type="ECO:0000256" key="4">
    <source>
        <dbReference type="ARBA" id="ARBA00022771"/>
    </source>
</evidence>
<gene>
    <name evidence="13" type="primary">ZNF620</name>
    <name evidence="13" type="ORF">Tcan_13978</name>
</gene>